<dbReference type="Proteomes" id="UP000287853">
    <property type="component" value="Unassembled WGS sequence"/>
</dbReference>
<reference evidence="6 7" key="1">
    <citation type="submission" date="2017-01" db="EMBL/GenBank/DDBJ databases">
        <title>The cable genome- insights into the physiology and evolution of filamentous bacteria capable of sulfide oxidation via long distance electron transfer.</title>
        <authorList>
            <person name="Schreiber L."/>
            <person name="Bjerg J.T."/>
            <person name="Boggild A."/>
            <person name="Van De Vossenberg J."/>
            <person name="Meysman F."/>
            <person name="Nielsen L.P."/>
            <person name="Schramm A."/>
            <person name="Kjeldsen K.U."/>
        </authorList>
    </citation>
    <scope>NUCLEOTIDE SEQUENCE [LARGE SCALE GENOMIC DNA]</scope>
    <source>
        <strain evidence="6">MCF</strain>
    </source>
</reference>
<keyword evidence="5" id="KW-0812">Transmembrane</keyword>
<name>A0A3S3QY99_9BACT</name>
<keyword evidence="2" id="KW-1003">Cell membrane</keyword>
<keyword evidence="3 5" id="KW-0472">Membrane</keyword>
<dbReference type="InterPro" id="IPR027304">
    <property type="entry name" value="Trigger_fact/SurA_dom_sf"/>
</dbReference>
<gene>
    <name evidence="6" type="ORF">H206_02109</name>
</gene>
<dbReference type="AlphaFoldDB" id="A0A3S3QY99"/>
<protein>
    <submittedName>
        <fullName evidence="6">SurA N-terminal domain-containing protein</fullName>
        <ecNumber evidence="6">5.2.1.8</ecNumber>
    </submittedName>
</protein>
<accession>A0A3S3QY99</accession>
<dbReference type="GO" id="GO:0005886">
    <property type="term" value="C:plasma membrane"/>
    <property type="evidence" value="ECO:0007669"/>
    <property type="project" value="UniProtKB-SubCell"/>
</dbReference>
<dbReference type="GO" id="GO:0003755">
    <property type="term" value="F:peptidyl-prolyl cis-trans isomerase activity"/>
    <property type="evidence" value="ECO:0007669"/>
    <property type="project" value="UniProtKB-EC"/>
</dbReference>
<evidence type="ECO:0000313" key="7">
    <source>
        <dbReference type="Proteomes" id="UP000287853"/>
    </source>
</evidence>
<feature type="transmembrane region" description="Helical" evidence="5">
    <location>
        <begin position="12"/>
        <end position="30"/>
    </location>
</feature>
<dbReference type="EMBL" id="MTKO01000076">
    <property type="protein sequence ID" value="RWX45559.1"/>
    <property type="molecule type" value="Genomic_DNA"/>
</dbReference>
<dbReference type="PANTHER" id="PTHR47529:SF1">
    <property type="entry name" value="PERIPLASMIC CHAPERONE PPID"/>
    <property type="match status" value="1"/>
</dbReference>
<evidence type="ECO:0000256" key="1">
    <source>
        <dbReference type="ARBA" id="ARBA00004236"/>
    </source>
</evidence>
<dbReference type="Gene3D" id="1.10.4030.10">
    <property type="entry name" value="Porin chaperone SurA, peptide-binding domain"/>
    <property type="match status" value="1"/>
</dbReference>
<organism evidence="6 7">
    <name type="scientific">Candidatus Electrothrix aarhusensis</name>
    <dbReference type="NCBI Taxonomy" id="1859131"/>
    <lineage>
        <taxon>Bacteria</taxon>
        <taxon>Pseudomonadati</taxon>
        <taxon>Thermodesulfobacteriota</taxon>
        <taxon>Desulfobulbia</taxon>
        <taxon>Desulfobulbales</taxon>
        <taxon>Desulfobulbaceae</taxon>
        <taxon>Candidatus Electrothrix</taxon>
    </lineage>
</organism>
<keyword evidence="6" id="KW-0413">Isomerase</keyword>
<dbReference type="PANTHER" id="PTHR47529">
    <property type="entry name" value="PEPTIDYL-PROLYL CIS-TRANS ISOMERASE D"/>
    <property type="match status" value="1"/>
</dbReference>
<evidence type="ECO:0000256" key="4">
    <source>
        <dbReference type="ARBA" id="ARBA00023186"/>
    </source>
</evidence>
<comment type="caution">
    <text evidence="6">The sequence shown here is derived from an EMBL/GenBank/DDBJ whole genome shotgun (WGS) entry which is preliminary data.</text>
</comment>
<dbReference type="SUPFAM" id="SSF109998">
    <property type="entry name" value="Triger factor/SurA peptide-binding domain-like"/>
    <property type="match status" value="1"/>
</dbReference>
<keyword evidence="4" id="KW-0143">Chaperone</keyword>
<proteinExistence type="predicted"/>
<dbReference type="Pfam" id="PF13624">
    <property type="entry name" value="SurA_N_3"/>
    <property type="match status" value="1"/>
</dbReference>
<sequence length="273" mass="31565">MLNILRKQAQSPLIQALVLIIVIVFIFWGFGGNKNNGRTAVATVNKVDISYQDYMQAYNRTTDNFRQQFGGKIPPALLEQLGIQQQVLSQLIRSELLRQGGEEIGVRVSDLMVQEKIKEMEVFQEDGRFNQQRYEDLLARNRMTPTAFEDSMKSDIRANRVTNDLASFALVPDNEIDRWLAYSEEEIKLAYVQLKPANFEDQVEIKDDELATWFTTNKENYRSEPKIRLKYLAFNQKEDMEQAQPGEEEIRTFTRAEKTAISSRNSATPGIYF</sequence>
<evidence type="ECO:0000256" key="2">
    <source>
        <dbReference type="ARBA" id="ARBA00022475"/>
    </source>
</evidence>
<evidence type="ECO:0000256" key="5">
    <source>
        <dbReference type="SAM" id="Phobius"/>
    </source>
</evidence>
<comment type="subcellular location">
    <subcellularLocation>
        <location evidence="1">Cell membrane</location>
    </subcellularLocation>
</comment>
<evidence type="ECO:0000313" key="6">
    <source>
        <dbReference type="EMBL" id="RWX45559.1"/>
    </source>
</evidence>
<dbReference type="InterPro" id="IPR052029">
    <property type="entry name" value="PpiD_chaperone"/>
</dbReference>
<evidence type="ECO:0000256" key="3">
    <source>
        <dbReference type="ARBA" id="ARBA00023136"/>
    </source>
</evidence>
<keyword evidence="5" id="KW-1133">Transmembrane helix</keyword>
<keyword evidence="7" id="KW-1185">Reference proteome</keyword>
<dbReference type="EC" id="5.2.1.8" evidence="6"/>